<dbReference type="PANTHER" id="PTHR23244:SF456">
    <property type="entry name" value="MULTIPLE EPIDERMAL GROWTH FACTOR-LIKE DOMAINS PROTEIN 8"/>
    <property type="match status" value="1"/>
</dbReference>
<dbReference type="PROSITE" id="PS51257">
    <property type="entry name" value="PROKAR_LIPOPROTEIN"/>
    <property type="match status" value="1"/>
</dbReference>
<dbReference type="Gene3D" id="2.120.10.80">
    <property type="entry name" value="Kelch-type beta propeller"/>
    <property type="match status" value="2"/>
</dbReference>
<accession>A0A399S585</accession>
<dbReference type="InterPro" id="IPR006652">
    <property type="entry name" value="Kelch_1"/>
</dbReference>
<evidence type="ECO:0000256" key="1">
    <source>
        <dbReference type="SAM" id="SignalP"/>
    </source>
</evidence>
<dbReference type="Pfam" id="PF24681">
    <property type="entry name" value="Kelch_KLHDC2_KLHL20_DRC7"/>
    <property type="match status" value="1"/>
</dbReference>
<feature type="chain" id="PRO_5017414251" evidence="1">
    <location>
        <begin position="25"/>
        <end position="338"/>
    </location>
</feature>
<dbReference type="SUPFAM" id="SSF117281">
    <property type="entry name" value="Kelch motif"/>
    <property type="match status" value="1"/>
</dbReference>
<dbReference type="OrthoDB" id="103335at2"/>
<dbReference type="Pfam" id="PF01344">
    <property type="entry name" value="Kelch_1"/>
    <property type="match status" value="1"/>
</dbReference>
<dbReference type="Proteomes" id="UP000266005">
    <property type="component" value="Unassembled WGS sequence"/>
</dbReference>
<sequence length="338" mass="36788">MNNLFKNMRIWAVAAFVLSLCVFSSCDTSDDDVVLGAWQQGPDFAGVGRSSAVSFVINGKAYVGTGFDGNNRLKDFWMFDPATGNWKRLADLPGEARSGAVGFSANGKGYIGTGYTGDGYLKDFYEFDPAGNQGNGQWTQIADFPASARYGAIAMSFETKGYVGAGYDGNYQKDFWQYDPATATWTEQTGLKGAKRLNGFTFTVNGKGYVGGGQNNNVYQDDLLEFDPATGEWSTKKNLNTEQRPEEEYPALRTFATTFTVNNKAYLVAGTNGAANYLDAWEYDPLSDTWTQLTNFTGGGRLGAIGFGIGERGYIGLGNSGNIRYDDLWILNPTIAND</sequence>
<evidence type="ECO:0000313" key="2">
    <source>
        <dbReference type="EMBL" id="RIJ36725.1"/>
    </source>
</evidence>
<dbReference type="InterPro" id="IPR015915">
    <property type="entry name" value="Kelch-typ_b-propeller"/>
</dbReference>
<dbReference type="SMART" id="SM00612">
    <property type="entry name" value="Kelch"/>
    <property type="match status" value="2"/>
</dbReference>
<proteinExistence type="predicted"/>
<evidence type="ECO:0000313" key="3">
    <source>
        <dbReference type="Proteomes" id="UP000266005"/>
    </source>
</evidence>
<gene>
    <name evidence="2" type="ORF">D1627_12875</name>
</gene>
<organism evidence="2 3">
    <name type="scientific">Pontibacter oryzae</name>
    <dbReference type="NCBI Taxonomy" id="2304593"/>
    <lineage>
        <taxon>Bacteria</taxon>
        <taxon>Pseudomonadati</taxon>
        <taxon>Bacteroidota</taxon>
        <taxon>Cytophagia</taxon>
        <taxon>Cytophagales</taxon>
        <taxon>Hymenobacteraceae</taxon>
        <taxon>Pontibacter</taxon>
    </lineage>
</organism>
<keyword evidence="1" id="KW-0732">Signal</keyword>
<keyword evidence="3" id="KW-1185">Reference proteome</keyword>
<reference evidence="3" key="1">
    <citation type="submission" date="2018-08" db="EMBL/GenBank/DDBJ databases">
        <title>Mucilaginibacter sp. MYSH2.</title>
        <authorList>
            <person name="Seo T."/>
        </authorList>
    </citation>
    <scope>NUCLEOTIDE SEQUENCE [LARGE SCALE GENOMIC DNA]</scope>
    <source>
        <strain evidence="3">KIRAN</strain>
    </source>
</reference>
<name>A0A399S585_9BACT</name>
<comment type="caution">
    <text evidence="2">The sequence shown here is derived from an EMBL/GenBank/DDBJ whole genome shotgun (WGS) entry which is preliminary data.</text>
</comment>
<dbReference type="RefSeq" id="WP_119432672.1">
    <property type="nucleotide sequence ID" value="NZ_QWGE01000004.1"/>
</dbReference>
<protein>
    <submittedName>
        <fullName evidence="2">Galactose oxidase</fullName>
    </submittedName>
</protein>
<dbReference type="PANTHER" id="PTHR23244">
    <property type="entry name" value="KELCH REPEAT DOMAIN"/>
    <property type="match status" value="1"/>
</dbReference>
<dbReference type="AlphaFoldDB" id="A0A399S585"/>
<feature type="signal peptide" evidence="1">
    <location>
        <begin position="1"/>
        <end position="24"/>
    </location>
</feature>
<dbReference type="EMBL" id="QWGE01000004">
    <property type="protein sequence ID" value="RIJ36725.1"/>
    <property type="molecule type" value="Genomic_DNA"/>
</dbReference>